<gene>
    <name evidence="7" type="primary">LOC101513942</name>
</gene>
<evidence type="ECO:0000256" key="3">
    <source>
        <dbReference type="ARBA" id="ARBA00024378"/>
    </source>
</evidence>
<organism evidence="6 7">
    <name type="scientific">Cicer arietinum</name>
    <name type="common">Chickpea</name>
    <name type="synonym">Garbanzo</name>
    <dbReference type="NCBI Taxonomy" id="3827"/>
    <lineage>
        <taxon>Eukaryota</taxon>
        <taxon>Viridiplantae</taxon>
        <taxon>Streptophyta</taxon>
        <taxon>Embryophyta</taxon>
        <taxon>Tracheophyta</taxon>
        <taxon>Spermatophyta</taxon>
        <taxon>Magnoliopsida</taxon>
        <taxon>eudicotyledons</taxon>
        <taxon>Gunneridae</taxon>
        <taxon>Pentapetalae</taxon>
        <taxon>rosids</taxon>
        <taxon>fabids</taxon>
        <taxon>Fabales</taxon>
        <taxon>Fabaceae</taxon>
        <taxon>Papilionoideae</taxon>
        <taxon>50 kb inversion clade</taxon>
        <taxon>NPAAA clade</taxon>
        <taxon>Hologalegina</taxon>
        <taxon>IRL clade</taxon>
        <taxon>Cicereae</taxon>
        <taxon>Cicer</taxon>
    </lineage>
</organism>
<dbReference type="AlphaFoldDB" id="A0A1S2YFD3"/>
<evidence type="ECO:0000256" key="4">
    <source>
        <dbReference type="SAM" id="MobiDB-lite"/>
    </source>
</evidence>
<comment type="similarity">
    <text evidence="2">Belongs to the IQD family.</text>
</comment>
<dbReference type="PaxDb" id="3827-XP_004503492.1"/>
<feature type="region of interest" description="Disordered" evidence="4">
    <location>
        <begin position="42"/>
        <end position="76"/>
    </location>
</feature>
<dbReference type="RefSeq" id="XP_004503492.1">
    <property type="nucleotide sequence ID" value="XM_004503435.3"/>
</dbReference>
<evidence type="ECO:0000256" key="1">
    <source>
        <dbReference type="ARBA" id="ARBA00022860"/>
    </source>
</evidence>
<dbReference type="Proteomes" id="UP000087171">
    <property type="component" value="Chromosome Ca6"/>
</dbReference>
<dbReference type="KEGG" id="cam:101513942"/>
<proteinExistence type="inferred from homology"/>
<dbReference type="eggNOG" id="ENOG502QVYZ">
    <property type="taxonomic scope" value="Eukaryota"/>
</dbReference>
<feature type="region of interest" description="Disordered" evidence="4">
    <location>
        <begin position="209"/>
        <end position="246"/>
    </location>
</feature>
<keyword evidence="6" id="KW-1185">Reference proteome</keyword>
<dbReference type="PROSITE" id="PS50096">
    <property type="entry name" value="IQ"/>
    <property type="match status" value="3"/>
</dbReference>
<evidence type="ECO:0000313" key="7">
    <source>
        <dbReference type="RefSeq" id="XP_004503492.1"/>
    </source>
</evidence>
<feature type="compositionally biased region" description="Polar residues" evidence="4">
    <location>
        <begin position="214"/>
        <end position="229"/>
    </location>
</feature>
<keyword evidence="1" id="KW-0112">Calmodulin-binding</keyword>
<dbReference type="InterPro" id="IPR000048">
    <property type="entry name" value="IQ_motif_EF-hand-BS"/>
</dbReference>
<dbReference type="CDD" id="cd23767">
    <property type="entry name" value="IQCD"/>
    <property type="match status" value="1"/>
</dbReference>
<dbReference type="Gene3D" id="1.20.5.190">
    <property type="match status" value="1"/>
</dbReference>
<name>A0A1S2YFD3_CICAR</name>
<dbReference type="STRING" id="3827.A0A1S2YFD3"/>
<comment type="subunit">
    <text evidence="3">Binds to multiple calmodulin (CaM) in the presence of Ca(2+) and CaM-like proteins.</text>
</comment>
<evidence type="ECO:0000313" key="6">
    <source>
        <dbReference type="Proteomes" id="UP000087171"/>
    </source>
</evidence>
<evidence type="ECO:0000256" key="2">
    <source>
        <dbReference type="ARBA" id="ARBA00024341"/>
    </source>
</evidence>
<accession>A0A1S2YFD3</accession>
<protein>
    <submittedName>
        <fullName evidence="7">Protein IQ-DOMAIN 14 isoform X1</fullName>
    </submittedName>
</protein>
<dbReference type="SMART" id="SM00015">
    <property type="entry name" value="IQ"/>
    <property type="match status" value="2"/>
</dbReference>
<dbReference type="Pfam" id="PF00612">
    <property type="entry name" value="IQ"/>
    <property type="match status" value="2"/>
</dbReference>
<dbReference type="GO" id="GO:0005516">
    <property type="term" value="F:calmodulin binding"/>
    <property type="evidence" value="ECO:0007669"/>
    <property type="project" value="UniProtKB-KW"/>
</dbReference>
<dbReference type="PANTHER" id="PTHR32295">
    <property type="entry name" value="IQ-DOMAIN 5-RELATED"/>
    <property type="match status" value="1"/>
</dbReference>
<feature type="region of interest" description="Disordered" evidence="4">
    <location>
        <begin position="271"/>
        <end position="306"/>
    </location>
</feature>
<dbReference type="PANTHER" id="PTHR32295:SF10">
    <property type="entry name" value="PROTEIN IQ-DOMAIN 25"/>
    <property type="match status" value="1"/>
</dbReference>
<sequence length="462" mass="51713">MPSPMFQFSEVFTSTCNSIPRNQRLQPMGRATRWLKSLFGIKRDKEHKNNSSTKWTPPPPPHAFSERDSRGLCHNPATIPPNISPAEAAWVQSFYSETEKEQNKHAIAVAAATAAAADAAVAAAQAAVAVVRLTSHGRDSMFGGGHQRFAAVKIQTIFRGYLARKALRALKGLVKLQALVRGYLVRKQATATLHSMQALIRAQATVRSHKSRGLINTKNETHRSQTQARRSTERYNESNRSEYTASIPIHSRRLSSSFDATMNNTNSYEIESPKIVEVDTGRPKSRSRRSNTSISDFGDDPSFQTLSSPLPITPSQLFIPNQRNFNESDWGITGEEYKFSTAQSTPRFKNSCTCGFIAPSTPKTICGDNFYIGEYGDFPNYMANTQSFKAKLRSHSAPKQRPEPKKRVSLNEMMESRSSLSGVRMQRSCSQIQEAVNFKNAVMRKLDRSTDFDGNFSNQRKW</sequence>
<reference evidence="6" key="1">
    <citation type="journal article" date="2013" name="Nat. Biotechnol.">
        <title>Draft genome sequence of chickpea (Cicer arietinum) provides a resource for trait improvement.</title>
        <authorList>
            <person name="Varshney R.K."/>
            <person name="Song C."/>
            <person name="Saxena R.K."/>
            <person name="Azam S."/>
            <person name="Yu S."/>
            <person name="Sharpe A.G."/>
            <person name="Cannon S."/>
            <person name="Baek J."/>
            <person name="Rosen B.D."/>
            <person name="Tar'an B."/>
            <person name="Millan T."/>
            <person name="Zhang X."/>
            <person name="Ramsay L.D."/>
            <person name="Iwata A."/>
            <person name="Wang Y."/>
            <person name="Nelson W."/>
            <person name="Farmer A.D."/>
            <person name="Gaur P.M."/>
            <person name="Soderlund C."/>
            <person name="Penmetsa R.V."/>
            <person name="Xu C."/>
            <person name="Bharti A.K."/>
            <person name="He W."/>
            <person name="Winter P."/>
            <person name="Zhao S."/>
            <person name="Hane J.K."/>
            <person name="Carrasquilla-Garcia N."/>
            <person name="Condie J.A."/>
            <person name="Upadhyaya H.D."/>
            <person name="Luo M.C."/>
            <person name="Thudi M."/>
            <person name="Gowda C.L."/>
            <person name="Singh N.P."/>
            <person name="Lichtenzveig J."/>
            <person name="Gali K.K."/>
            <person name="Rubio J."/>
            <person name="Nadarajan N."/>
            <person name="Dolezel J."/>
            <person name="Bansal K.C."/>
            <person name="Xu X."/>
            <person name="Edwards D."/>
            <person name="Zhang G."/>
            <person name="Kahl G."/>
            <person name="Gil J."/>
            <person name="Singh K.B."/>
            <person name="Datta S.K."/>
            <person name="Jackson S.A."/>
            <person name="Wang J."/>
            <person name="Cook D.R."/>
        </authorList>
    </citation>
    <scope>NUCLEOTIDE SEQUENCE [LARGE SCALE GENOMIC DNA]</scope>
    <source>
        <strain evidence="6">cv. CDC Frontier</strain>
    </source>
</reference>
<feature type="domain" description="DUF4005" evidence="5">
    <location>
        <begin position="340"/>
        <end position="422"/>
    </location>
</feature>
<dbReference type="OrthoDB" id="1704267at2759"/>
<evidence type="ECO:0000259" key="5">
    <source>
        <dbReference type="Pfam" id="PF13178"/>
    </source>
</evidence>
<feature type="compositionally biased region" description="Basic and acidic residues" evidence="4">
    <location>
        <begin position="230"/>
        <end position="240"/>
    </location>
</feature>
<dbReference type="InterPro" id="IPR025064">
    <property type="entry name" value="DUF4005"/>
</dbReference>
<reference evidence="7" key="2">
    <citation type="submission" date="2025-08" db="UniProtKB">
        <authorList>
            <consortium name="RefSeq"/>
        </authorList>
    </citation>
    <scope>IDENTIFICATION</scope>
    <source>
        <tissue evidence="7">Etiolated seedlings</tissue>
    </source>
</reference>
<dbReference type="GeneID" id="101513942"/>
<dbReference type="Pfam" id="PF13178">
    <property type="entry name" value="DUF4005"/>
    <property type="match status" value="1"/>
</dbReference>
<feature type="compositionally biased region" description="Basic and acidic residues" evidence="4">
    <location>
        <begin position="271"/>
        <end position="282"/>
    </location>
</feature>